<dbReference type="Proteomes" id="UP000683493">
    <property type="component" value="Chromosome"/>
</dbReference>
<sequence>MAEQVEIFGNSLVQHDQATRRATLALLDPEDAPNVIHHLELLAVSRGYTKVTARVPAAHIRHFVVAGYRLEAAIPHFYGEGETACFLARHFGDAPDPERMPLLLRRILAATEMQSLAGPVPLPEGGVLRSVEPAEIGEVVSLYRTVGVAKSAAVDDPIFLDNVLGRGDLFLGLWIEGILVAACAAIFDPATGTAELAHFVVLPEHRGKGLALLLLQRIAELSAACGARLLWSAARAYAPGINITFAKGGYHYGGTLTNSTSIYGAPESVNVWHKCLAEDPALAWSSLFLTNSD</sequence>
<keyword evidence="3" id="KW-1185">Reference proteome</keyword>
<dbReference type="EMBL" id="CP076724">
    <property type="protein sequence ID" value="QWV96451.1"/>
    <property type="molecule type" value="Genomic_DNA"/>
</dbReference>
<organism evidence="2 3">
    <name type="scientific">Geomonas diazotrophica</name>
    <dbReference type="NCBI Taxonomy" id="2843197"/>
    <lineage>
        <taxon>Bacteria</taxon>
        <taxon>Pseudomonadati</taxon>
        <taxon>Thermodesulfobacteriota</taxon>
        <taxon>Desulfuromonadia</taxon>
        <taxon>Geobacterales</taxon>
        <taxon>Geobacteraceae</taxon>
        <taxon>Geomonas</taxon>
    </lineage>
</organism>
<gene>
    <name evidence="2" type="ORF">KP005_13855</name>
</gene>
<proteinExistence type="predicted"/>
<protein>
    <submittedName>
        <fullName evidence="2">GNAT family N-acetyltransferase</fullName>
    </submittedName>
</protein>
<reference evidence="2 3" key="1">
    <citation type="submission" date="2021-06" db="EMBL/GenBank/DDBJ databases">
        <title>Gemonas diversity in paddy soil.</title>
        <authorList>
            <person name="Liu G."/>
        </authorList>
    </citation>
    <scope>NUCLEOTIDE SEQUENCE [LARGE SCALE GENOMIC DNA]</scope>
    <source>
        <strain evidence="2 3">RG29</strain>
    </source>
</reference>
<name>A0ABX8JH36_9BACT</name>
<dbReference type="InterPro" id="IPR000182">
    <property type="entry name" value="GNAT_dom"/>
</dbReference>
<dbReference type="CDD" id="cd04301">
    <property type="entry name" value="NAT_SF"/>
    <property type="match status" value="1"/>
</dbReference>
<feature type="domain" description="N-acetyltransferase" evidence="1">
    <location>
        <begin position="126"/>
        <end position="278"/>
    </location>
</feature>
<dbReference type="Pfam" id="PF00583">
    <property type="entry name" value="Acetyltransf_1"/>
    <property type="match status" value="1"/>
</dbReference>
<accession>A0ABX8JH36</accession>
<evidence type="ECO:0000313" key="2">
    <source>
        <dbReference type="EMBL" id="QWV96451.1"/>
    </source>
</evidence>
<evidence type="ECO:0000313" key="3">
    <source>
        <dbReference type="Proteomes" id="UP000683493"/>
    </source>
</evidence>
<evidence type="ECO:0000259" key="1">
    <source>
        <dbReference type="PROSITE" id="PS51186"/>
    </source>
</evidence>
<dbReference type="PROSITE" id="PS51186">
    <property type="entry name" value="GNAT"/>
    <property type="match status" value="1"/>
</dbReference>